<organism evidence="1">
    <name type="scientific">Rhizophora mucronata</name>
    <name type="common">Asiatic mangrove</name>
    <dbReference type="NCBI Taxonomy" id="61149"/>
    <lineage>
        <taxon>Eukaryota</taxon>
        <taxon>Viridiplantae</taxon>
        <taxon>Streptophyta</taxon>
        <taxon>Embryophyta</taxon>
        <taxon>Tracheophyta</taxon>
        <taxon>Spermatophyta</taxon>
        <taxon>Magnoliopsida</taxon>
        <taxon>eudicotyledons</taxon>
        <taxon>Gunneridae</taxon>
        <taxon>Pentapetalae</taxon>
        <taxon>rosids</taxon>
        <taxon>fabids</taxon>
        <taxon>Malpighiales</taxon>
        <taxon>Rhizophoraceae</taxon>
        <taxon>Rhizophora</taxon>
    </lineage>
</organism>
<protein>
    <submittedName>
        <fullName evidence="1">Uncharacterized protein</fullName>
    </submittedName>
</protein>
<name>A0A2P2QAQ1_RHIMU</name>
<dbReference type="EMBL" id="GGEC01083520">
    <property type="protein sequence ID" value="MBX64004.1"/>
    <property type="molecule type" value="Transcribed_RNA"/>
</dbReference>
<reference evidence="1" key="1">
    <citation type="submission" date="2018-02" db="EMBL/GenBank/DDBJ databases">
        <title>Rhizophora mucronata_Transcriptome.</title>
        <authorList>
            <person name="Meera S.P."/>
            <person name="Sreeshan A."/>
            <person name="Augustine A."/>
        </authorList>
    </citation>
    <scope>NUCLEOTIDE SEQUENCE</scope>
    <source>
        <tissue evidence="1">Leaf</tissue>
    </source>
</reference>
<accession>A0A2P2QAQ1</accession>
<dbReference type="AlphaFoldDB" id="A0A2P2QAQ1"/>
<proteinExistence type="predicted"/>
<sequence length="32" mass="3768">MFFTVFFFLPFYWLKSPLVINSNIGINVSVII</sequence>
<evidence type="ECO:0000313" key="1">
    <source>
        <dbReference type="EMBL" id="MBX64004.1"/>
    </source>
</evidence>